<feature type="non-terminal residue" evidence="1">
    <location>
        <position position="1"/>
    </location>
</feature>
<dbReference type="AlphaFoldDB" id="A0A068LEE0"/>
<evidence type="ECO:0000313" key="1">
    <source>
        <dbReference type="EMBL" id="AIE44347.1"/>
    </source>
</evidence>
<organism evidence="1">
    <name type="scientific">Ostryopsis nobilis</name>
    <dbReference type="NCBI Taxonomy" id="176868"/>
    <lineage>
        <taxon>Eukaryota</taxon>
        <taxon>Viridiplantae</taxon>
        <taxon>Streptophyta</taxon>
        <taxon>Embryophyta</taxon>
        <taxon>Tracheophyta</taxon>
        <taxon>Spermatophyta</taxon>
        <taxon>Magnoliopsida</taxon>
        <taxon>eudicotyledons</taxon>
        <taxon>Gunneridae</taxon>
        <taxon>Pentapetalae</taxon>
        <taxon>rosids</taxon>
        <taxon>fabids</taxon>
        <taxon>Fagales</taxon>
        <taxon>Betulaceae</taxon>
        <taxon>Ostryopsis</taxon>
    </lineage>
</organism>
<proteinExistence type="predicted"/>
<dbReference type="Gene3D" id="3.30.40.10">
    <property type="entry name" value="Zinc/RING finger domain, C3HC4 (zinc finger)"/>
    <property type="match status" value="1"/>
</dbReference>
<sequence>DARAGPLNPWRPSHDIITNGQMNRVVAPPTPGFTGPSWQMNQMVGLRGQRNSPENSRILTRDDRQKKFRKEIYNPTPKRITRRLSLYYRDNVKTNNLNEVAKEDKEEEDGKRCPICWDDFEAREEVTLTPCNH</sequence>
<dbReference type="InterPro" id="IPR013083">
    <property type="entry name" value="Znf_RING/FYVE/PHD"/>
</dbReference>
<name>A0A068LEE0_9ROSI</name>
<reference evidence="1" key="1">
    <citation type="journal article" date="2014" name="Mol. Ecol.">
        <title>Diploid hybrid origin of Ostryopsis intermedia (Betulaceae) in the Qinghai-Tibet Plateau triggered by Quaternary climate change.</title>
        <authorList>
            <person name="Liu B."/>
            <person name="Abbott R.J."/>
            <person name="Lu Z."/>
            <person name="Tian B."/>
            <person name="Liu J."/>
        </authorList>
    </citation>
    <scope>NUCLEOTIDE SEQUENCE</scope>
    <source>
        <strain evidence="1">Os-37-on26-TD-07-1</strain>
    </source>
</reference>
<accession>A0A068LEE0</accession>
<protein>
    <submittedName>
        <fullName evidence="1">Putative RING/U-box superfamily protein</fullName>
    </submittedName>
</protein>
<dbReference type="EMBL" id="KJ756294">
    <property type="protein sequence ID" value="AIE44347.1"/>
    <property type="molecule type" value="Genomic_DNA"/>
</dbReference>
<gene>
    <name evidence="1" type="primary">RING</name>
</gene>
<feature type="non-terminal residue" evidence="1">
    <location>
        <position position="133"/>
    </location>
</feature>
<dbReference type="SUPFAM" id="SSF57850">
    <property type="entry name" value="RING/U-box"/>
    <property type="match status" value="1"/>
</dbReference>